<dbReference type="GO" id="GO:0005768">
    <property type="term" value="C:endosome"/>
    <property type="evidence" value="ECO:0007669"/>
    <property type="project" value="TreeGrafter"/>
</dbReference>
<evidence type="ECO:0000256" key="4">
    <source>
        <dbReference type="ARBA" id="ARBA00022989"/>
    </source>
</evidence>
<proteinExistence type="inferred from homology"/>
<evidence type="ECO:0000313" key="8">
    <source>
        <dbReference type="Proteomes" id="UP000242188"/>
    </source>
</evidence>
<keyword evidence="8" id="KW-1185">Reference proteome</keyword>
<evidence type="ECO:0000256" key="6">
    <source>
        <dbReference type="SAM" id="Phobius"/>
    </source>
</evidence>
<dbReference type="STRING" id="6573.A0A210PNU1"/>
<keyword evidence="3 6" id="KW-0812">Transmembrane</keyword>
<dbReference type="OrthoDB" id="14246at2759"/>
<comment type="caution">
    <text evidence="7">The sequence shown here is derived from an EMBL/GenBank/DDBJ whole genome shotgun (WGS) entry which is preliminary data.</text>
</comment>
<reference evidence="7 8" key="1">
    <citation type="journal article" date="2017" name="Nat. Ecol. Evol.">
        <title>Scallop genome provides insights into evolution of bilaterian karyotype and development.</title>
        <authorList>
            <person name="Wang S."/>
            <person name="Zhang J."/>
            <person name="Jiao W."/>
            <person name="Li J."/>
            <person name="Xun X."/>
            <person name="Sun Y."/>
            <person name="Guo X."/>
            <person name="Huan P."/>
            <person name="Dong B."/>
            <person name="Zhang L."/>
            <person name="Hu X."/>
            <person name="Sun X."/>
            <person name="Wang J."/>
            <person name="Zhao C."/>
            <person name="Wang Y."/>
            <person name="Wang D."/>
            <person name="Huang X."/>
            <person name="Wang R."/>
            <person name="Lv J."/>
            <person name="Li Y."/>
            <person name="Zhang Z."/>
            <person name="Liu B."/>
            <person name="Lu W."/>
            <person name="Hui Y."/>
            <person name="Liang J."/>
            <person name="Zhou Z."/>
            <person name="Hou R."/>
            <person name="Li X."/>
            <person name="Liu Y."/>
            <person name="Li H."/>
            <person name="Ning X."/>
            <person name="Lin Y."/>
            <person name="Zhao L."/>
            <person name="Xing Q."/>
            <person name="Dou J."/>
            <person name="Li Y."/>
            <person name="Mao J."/>
            <person name="Guo H."/>
            <person name="Dou H."/>
            <person name="Li T."/>
            <person name="Mu C."/>
            <person name="Jiang W."/>
            <person name="Fu Q."/>
            <person name="Fu X."/>
            <person name="Miao Y."/>
            <person name="Liu J."/>
            <person name="Yu Q."/>
            <person name="Li R."/>
            <person name="Liao H."/>
            <person name="Li X."/>
            <person name="Kong Y."/>
            <person name="Jiang Z."/>
            <person name="Chourrout D."/>
            <person name="Li R."/>
            <person name="Bao Z."/>
        </authorList>
    </citation>
    <scope>NUCLEOTIDE SEQUENCE [LARGE SCALE GENOMIC DNA]</scope>
    <source>
        <strain evidence="7 8">PY_sf001</strain>
    </source>
</reference>
<organism evidence="7 8">
    <name type="scientific">Mizuhopecten yessoensis</name>
    <name type="common">Japanese scallop</name>
    <name type="synonym">Patinopecten yessoensis</name>
    <dbReference type="NCBI Taxonomy" id="6573"/>
    <lineage>
        <taxon>Eukaryota</taxon>
        <taxon>Metazoa</taxon>
        <taxon>Spiralia</taxon>
        <taxon>Lophotrochozoa</taxon>
        <taxon>Mollusca</taxon>
        <taxon>Bivalvia</taxon>
        <taxon>Autobranchia</taxon>
        <taxon>Pteriomorphia</taxon>
        <taxon>Pectinida</taxon>
        <taxon>Pectinoidea</taxon>
        <taxon>Pectinidae</taxon>
        <taxon>Mizuhopecten</taxon>
    </lineage>
</organism>
<dbReference type="PANTHER" id="PTHR12050:SF0">
    <property type="entry name" value="RH04491P"/>
    <property type="match status" value="1"/>
</dbReference>
<comment type="similarity">
    <text evidence="2">Belongs to the OB-RGRP/VPS55 family.</text>
</comment>
<dbReference type="PANTHER" id="PTHR12050">
    <property type="entry name" value="LEPTIN RECEPTOR-RELATED"/>
    <property type="match status" value="1"/>
</dbReference>
<evidence type="ECO:0000256" key="5">
    <source>
        <dbReference type="ARBA" id="ARBA00023136"/>
    </source>
</evidence>
<dbReference type="Proteomes" id="UP000242188">
    <property type="component" value="Unassembled WGS sequence"/>
</dbReference>
<keyword evidence="5 6" id="KW-0472">Membrane</keyword>
<dbReference type="PROSITE" id="PS51257">
    <property type="entry name" value="PROKAR_LIPOPROTEIN"/>
    <property type="match status" value="1"/>
</dbReference>
<gene>
    <name evidence="7" type="ORF">KP79_PYT25258</name>
</gene>
<evidence type="ECO:0000313" key="7">
    <source>
        <dbReference type="EMBL" id="OWF38175.1"/>
    </source>
</evidence>
<evidence type="ECO:0000256" key="1">
    <source>
        <dbReference type="ARBA" id="ARBA00004141"/>
    </source>
</evidence>
<comment type="subcellular location">
    <subcellularLocation>
        <location evidence="1">Membrane</location>
        <topology evidence="1">Multi-pass membrane protein</topology>
    </subcellularLocation>
</comment>
<protein>
    <submittedName>
        <fullName evidence="7">Leptin receptor overlapping transcript-like 1</fullName>
    </submittedName>
</protein>
<keyword evidence="7" id="KW-0675">Receptor</keyword>
<feature type="transmembrane region" description="Helical" evidence="6">
    <location>
        <begin position="93"/>
        <end position="118"/>
    </location>
</feature>
<dbReference type="Pfam" id="PF04133">
    <property type="entry name" value="Vps55"/>
    <property type="match status" value="1"/>
</dbReference>
<accession>A0A210PNU1</accession>
<sequence length="129" mass="14293">MSHYRLISLAFAAAIGITFLVLGCALPQFNNWWPLFVLFFYILAPLPMTLSKRCMNSFDSSSSACLEMAIFVTTGIVVSSMGLPLVLAHVSVIQWGACALVLSANIVVFLTILGYFYVFDSDDLDYSMW</sequence>
<keyword evidence="4 6" id="KW-1133">Transmembrane helix</keyword>
<dbReference type="GO" id="GO:0032511">
    <property type="term" value="P:late endosome to vacuole transport via multivesicular body sorting pathway"/>
    <property type="evidence" value="ECO:0007669"/>
    <property type="project" value="TreeGrafter"/>
</dbReference>
<feature type="transmembrane region" description="Helical" evidence="6">
    <location>
        <begin position="63"/>
        <end position="87"/>
    </location>
</feature>
<dbReference type="AlphaFoldDB" id="A0A210PNU1"/>
<name>A0A210PNU1_MIZYE</name>
<dbReference type="GO" id="GO:0016020">
    <property type="term" value="C:membrane"/>
    <property type="evidence" value="ECO:0007669"/>
    <property type="project" value="UniProtKB-SubCell"/>
</dbReference>
<evidence type="ECO:0000256" key="2">
    <source>
        <dbReference type="ARBA" id="ARBA00005645"/>
    </source>
</evidence>
<feature type="transmembrane region" description="Helical" evidence="6">
    <location>
        <begin position="33"/>
        <end position="51"/>
    </location>
</feature>
<evidence type="ECO:0000256" key="3">
    <source>
        <dbReference type="ARBA" id="ARBA00022692"/>
    </source>
</evidence>
<dbReference type="EMBL" id="NEDP02005572">
    <property type="protein sequence ID" value="OWF38175.1"/>
    <property type="molecule type" value="Genomic_DNA"/>
</dbReference>
<dbReference type="InterPro" id="IPR007262">
    <property type="entry name" value="Vps55/LEPROT"/>
</dbReference>